<accession>A0ABV0NPF6</accession>
<protein>
    <submittedName>
        <fullName evidence="2">Uncharacterized protein</fullName>
    </submittedName>
</protein>
<evidence type="ECO:0000313" key="2">
    <source>
        <dbReference type="EMBL" id="MEQ2173260.1"/>
    </source>
</evidence>
<reference evidence="2 3" key="1">
    <citation type="submission" date="2021-06" db="EMBL/GenBank/DDBJ databases">
        <authorList>
            <person name="Palmer J.M."/>
        </authorList>
    </citation>
    <scope>NUCLEOTIDE SEQUENCE [LARGE SCALE GENOMIC DNA]</scope>
    <source>
        <strain evidence="2 3">GA_2019</strain>
        <tissue evidence="2">Muscle</tissue>
    </source>
</reference>
<keyword evidence="1" id="KW-1133">Transmembrane helix</keyword>
<dbReference type="EMBL" id="JAHRIO010044660">
    <property type="protein sequence ID" value="MEQ2173260.1"/>
    <property type="molecule type" value="Genomic_DNA"/>
</dbReference>
<proteinExistence type="predicted"/>
<gene>
    <name evidence="2" type="ORF">GOODEAATRI_030164</name>
</gene>
<organism evidence="2 3">
    <name type="scientific">Goodea atripinnis</name>
    <dbReference type="NCBI Taxonomy" id="208336"/>
    <lineage>
        <taxon>Eukaryota</taxon>
        <taxon>Metazoa</taxon>
        <taxon>Chordata</taxon>
        <taxon>Craniata</taxon>
        <taxon>Vertebrata</taxon>
        <taxon>Euteleostomi</taxon>
        <taxon>Actinopterygii</taxon>
        <taxon>Neopterygii</taxon>
        <taxon>Teleostei</taxon>
        <taxon>Neoteleostei</taxon>
        <taxon>Acanthomorphata</taxon>
        <taxon>Ovalentaria</taxon>
        <taxon>Atherinomorphae</taxon>
        <taxon>Cyprinodontiformes</taxon>
        <taxon>Goodeidae</taxon>
        <taxon>Goodea</taxon>
    </lineage>
</organism>
<evidence type="ECO:0000313" key="3">
    <source>
        <dbReference type="Proteomes" id="UP001476798"/>
    </source>
</evidence>
<dbReference type="Proteomes" id="UP001476798">
    <property type="component" value="Unassembled WGS sequence"/>
</dbReference>
<feature type="transmembrane region" description="Helical" evidence="1">
    <location>
        <begin position="12"/>
        <end position="37"/>
    </location>
</feature>
<keyword evidence="1" id="KW-0472">Membrane</keyword>
<keyword evidence="3" id="KW-1185">Reference proteome</keyword>
<comment type="caution">
    <text evidence="2">The sequence shown here is derived from an EMBL/GenBank/DDBJ whole genome shotgun (WGS) entry which is preliminary data.</text>
</comment>
<sequence>MFADICGSEGHCYDIPGFMVVGMIIMLIFGTVVAVFRNTKPAPCCCLKSPVSFTDHLFVYLSFQLLGLLISFLMIHQVKRHDSIGGPSITMKGY</sequence>
<feature type="transmembrane region" description="Helical" evidence="1">
    <location>
        <begin position="57"/>
        <end position="75"/>
    </location>
</feature>
<evidence type="ECO:0000256" key="1">
    <source>
        <dbReference type="SAM" id="Phobius"/>
    </source>
</evidence>
<name>A0ABV0NPF6_9TELE</name>
<keyword evidence="1" id="KW-0812">Transmembrane</keyword>